<gene>
    <name evidence="2" type="ORF">C1I92_02235</name>
</gene>
<organism evidence="2 3">
    <name type="scientific">Jiangella anatolica</name>
    <dbReference type="NCBI Taxonomy" id="2670374"/>
    <lineage>
        <taxon>Bacteria</taxon>
        <taxon>Bacillati</taxon>
        <taxon>Actinomycetota</taxon>
        <taxon>Actinomycetes</taxon>
        <taxon>Jiangellales</taxon>
        <taxon>Jiangellaceae</taxon>
        <taxon>Jiangella</taxon>
    </lineage>
</organism>
<proteinExistence type="predicted"/>
<dbReference type="RefSeq" id="WP_111253038.1">
    <property type="nucleotide sequence ID" value="NZ_POTW01000004.1"/>
</dbReference>
<protein>
    <recommendedName>
        <fullName evidence="4">PrgI family protein</fullName>
    </recommendedName>
</protein>
<feature type="transmembrane region" description="Helical" evidence="1">
    <location>
        <begin position="25"/>
        <end position="49"/>
    </location>
</feature>
<keyword evidence="1" id="KW-0472">Membrane</keyword>
<comment type="caution">
    <text evidence="2">The sequence shown here is derived from an EMBL/GenBank/DDBJ whole genome shotgun (WGS) entry which is preliminary data.</text>
</comment>
<feature type="transmembrane region" description="Helical" evidence="1">
    <location>
        <begin position="55"/>
        <end position="74"/>
    </location>
</feature>
<dbReference type="NCBIfam" id="NF042935">
    <property type="entry name" value="SCO6880_fam"/>
    <property type="match status" value="1"/>
</dbReference>
<accession>A0A2W2BJ36</accession>
<dbReference type="Proteomes" id="UP000248764">
    <property type="component" value="Unassembled WGS sequence"/>
</dbReference>
<evidence type="ECO:0008006" key="4">
    <source>
        <dbReference type="Google" id="ProtNLM"/>
    </source>
</evidence>
<evidence type="ECO:0000313" key="2">
    <source>
        <dbReference type="EMBL" id="PZF86032.1"/>
    </source>
</evidence>
<sequence length="487" mass="52075">MTVQPPESGDAPAAVAFSRLSRRGVLLGLSLPRLLAVAVSVATMVTALYLGGGTLLALAAPGWVGGVVLAWVPVSGRPLVEWIPIAARWCWRASAGQLVYRRRIVALRPAGTLALPGDAASLREYVDPTTGTAMIHDPHARTLTAVCQIEHSSFMLLDSAEQQRRVNAWGRVLATCCRSGRLAVLQVSERALPDSGSGLADWWRQRGTDDDSWAAATYRDLIARAGPAGERHATTISIALDLTAAARQVRAAGGGLRGAAAVLRQEMTTLTAALRTADLTPTGWLDPGQIAVVLRSAYDPAVAAALDRHGELGRDLATAGPVAVTETWDRLRSDTGHHAVLWISEWPRSAVYPGFLAPLLLTSGTRRTLSVLYTPVRIDQAARDLRRRRTEHLSDAAQRARLGQIDDPVHTAEYQDILQQEADLTAGHGILRYTGLIAVTNTTADQLDTAIADIEQAAVQANCETRLLSGQQAQAFAAAALPLCRQL</sequence>
<name>A0A2W2BJ36_9ACTN</name>
<keyword evidence="3" id="KW-1185">Reference proteome</keyword>
<dbReference type="AlphaFoldDB" id="A0A2W2BJ36"/>
<dbReference type="EMBL" id="POTW01000004">
    <property type="protein sequence ID" value="PZF86032.1"/>
    <property type="molecule type" value="Genomic_DNA"/>
</dbReference>
<evidence type="ECO:0000313" key="3">
    <source>
        <dbReference type="Proteomes" id="UP000248764"/>
    </source>
</evidence>
<keyword evidence="1" id="KW-1133">Transmembrane helix</keyword>
<keyword evidence="1" id="KW-0812">Transmembrane</keyword>
<reference evidence="2 3" key="1">
    <citation type="submission" date="2018-01" db="EMBL/GenBank/DDBJ databases">
        <title>Draft genome sequence of Jiangella sp. GTF31.</title>
        <authorList>
            <person name="Sahin N."/>
            <person name="Ay H."/>
            <person name="Saygin H."/>
        </authorList>
    </citation>
    <scope>NUCLEOTIDE SEQUENCE [LARGE SCALE GENOMIC DNA]</scope>
    <source>
        <strain evidence="2 3">GTF31</strain>
    </source>
</reference>
<dbReference type="InterPro" id="IPR049978">
    <property type="entry name" value="SCO6880-like"/>
</dbReference>
<evidence type="ECO:0000256" key="1">
    <source>
        <dbReference type="SAM" id="Phobius"/>
    </source>
</evidence>